<evidence type="ECO:0000313" key="2">
    <source>
        <dbReference type="Proteomes" id="UP001250858"/>
    </source>
</evidence>
<accession>A0ABY9RQ98</accession>
<proteinExistence type="predicted"/>
<dbReference type="Proteomes" id="UP001250858">
    <property type="component" value="Chromosome"/>
</dbReference>
<sequence>MLGEQIGDEQGQTTGMRVVSVDGGHPHVEASFQATGTLLGVAVTDMGTYDSVMQPDGTLFGDGQGCSMTQGGDIITWHATGAGRMTESGGISYRGAIFFESASADFSRLNGTAAVFEYEEDKDGKNTAKVWEWT</sequence>
<dbReference type="EMBL" id="CP133762">
    <property type="protein sequence ID" value="WMX44377.1"/>
    <property type="molecule type" value="Genomic_DNA"/>
</dbReference>
<name>A0ABY9RQ98_9ACTN</name>
<dbReference type="RefSeq" id="WP_128984230.1">
    <property type="nucleotide sequence ID" value="NZ_CP133762.1"/>
</dbReference>
<evidence type="ECO:0000313" key="1">
    <source>
        <dbReference type="EMBL" id="WMX44377.1"/>
    </source>
</evidence>
<keyword evidence="2" id="KW-1185">Reference proteome</keyword>
<protein>
    <submittedName>
        <fullName evidence="1">Uncharacterized protein</fullName>
    </submittedName>
</protein>
<gene>
    <name evidence="1" type="ORF">RGF97_05225</name>
</gene>
<organism evidence="1 2">
    <name type="scientific">Streptomyces roseicoloratus</name>
    <dbReference type="NCBI Taxonomy" id="2508722"/>
    <lineage>
        <taxon>Bacteria</taxon>
        <taxon>Bacillati</taxon>
        <taxon>Actinomycetota</taxon>
        <taxon>Actinomycetes</taxon>
        <taxon>Kitasatosporales</taxon>
        <taxon>Streptomycetaceae</taxon>
        <taxon>Streptomyces</taxon>
    </lineage>
</organism>
<reference evidence="1 2" key="1">
    <citation type="submission" date="2023-09" db="EMBL/GenBank/DDBJ databases">
        <title>Complete genome of Streptomyces roseicoloratus T14.</title>
        <authorList>
            <person name="Bashizi T."/>
            <person name="Kim M.-J."/>
            <person name="Lee G."/>
            <person name="Tagele S.B."/>
            <person name="Shin J.-H."/>
        </authorList>
    </citation>
    <scope>NUCLEOTIDE SEQUENCE [LARGE SCALE GENOMIC DNA]</scope>
    <source>
        <strain evidence="1 2">T14</strain>
    </source>
</reference>